<protein>
    <submittedName>
        <fullName evidence="4">Methyltransferase</fullName>
    </submittedName>
</protein>
<dbReference type="OrthoDB" id="9784101at2"/>
<dbReference type="EMBL" id="NPDY01000004">
    <property type="protein sequence ID" value="PJZ70214.1"/>
    <property type="molecule type" value="Genomic_DNA"/>
</dbReference>
<dbReference type="SUPFAM" id="SSF53335">
    <property type="entry name" value="S-adenosyl-L-methionine-dependent methyltransferases"/>
    <property type="match status" value="1"/>
</dbReference>
<dbReference type="PANTHER" id="PTHR43861">
    <property type="entry name" value="TRANS-ACONITATE 2-METHYLTRANSFERASE-RELATED"/>
    <property type="match status" value="1"/>
</dbReference>
<dbReference type="Gene3D" id="3.40.50.150">
    <property type="entry name" value="Vaccinia Virus protein VP39"/>
    <property type="match status" value="1"/>
</dbReference>
<dbReference type="GO" id="GO:0008168">
    <property type="term" value="F:methyltransferase activity"/>
    <property type="evidence" value="ECO:0007669"/>
    <property type="project" value="UniProtKB-KW"/>
</dbReference>
<proteinExistence type="predicted"/>
<sequence length="190" mass="21877">MKVRDSGMPEFRYWESLFDIELILDKMEIDSNLSFLVEFGSGYGTFTLPVAKKIGGKILALDIDEEMIQFSSKRASEERLTNIEFLVRDFIAEGTGLPESSAEYVMLFNILHHESPEEILSESYRILKPNGKLGAIHWMYDVNTPRGPKMEIRPKPKELLDRIENAGFQISNPKLRQLKPWHYGILGIKK</sequence>
<evidence type="ECO:0000259" key="2">
    <source>
        <dbReference type="Pfam" id="PF13649"/>
    </source>
</evidence>
<dbReference type="Pfam" id="PF13649">
    <property type="entry name" value="Methyltransf_25"/>
    <property type="match status" value="1"/>
</dbReference>
<dbReference type="CDD" id="cd02440">
    <property type="entry name" value="AdoMet_MTases"/>
    <property type="match status" value="1"/>
</dbReference>
<dbReference type="RefSeq" id="WP_100713176.1">
    <property type="nucleotide sequence ID" value="NZ_NPDY01000004.1"/>
</dbReference>
<keyword evidence="1 4" id="KW-0808">Transferase</keyword>
<organism evidence="4 6">
    <name type="scientific">Leptospira perolatii</name>
    <dbReference type="NCBI Taxonomy" id="2023191"/>
    <lineage>
        <taxon>Bacteria</taxon>
        <taxon>Pseudomonadati</taxon>
        <taxon>Spirochaetota</taxon>
        <taxon>Spirochaetia</taxon>
        <taxon>Leptospirales</taxon>
        <taxon>Leptospiraceae</taxon>
        <taxon>Leptospira</taxon>
    </lineage>
</organism>
<keyword evidence="5" id="KW-1185">Reference proteome</keyword>
<dbReference type="Proteomes" id="UP000231990">
    <property type="component" value="Unassembled WGS sequence"/>
</dbReference>
<dbReference type="AlphaFoldDB" id="A0A2M9ZLN5"/>
<name>A0A2M9ZLN5_9LEPT</name>
<evidence type="ECO:0000313" key="4">
    <source>
        <dbReference type="EMBL" id="PJZ72901.1"/>
    </source>
</evidence>
<evidence type="ECO:0000313" key="5">
    <source>
        <dbReference type="Proteomes" id="UP000231962"/>
    </source>
</evidence>
<dbReference type="InterPro" id="IPR029063">
    <property type="entry name" value="SAM-dependent_MTases_sf"/>
</dbReference>
<dbReference type="EMBL" id="NPDZ01000007">
    <property type="protein sequence ID" value="PJZ72901.1"/>
    <property type="molecule type" value="Genomic_DNA"/>
</dbReference>
<evidence type="ECO:0000256" key="1">
    <source>
        <dbReference type="ARBA" id="ARBA00022679"/>
    </source>
</evidence>
<dbReference type="GO" id="GO:0032259">
    <property type="term" value="P:methylation"/>
    <property type="evidence" value="ECO:0007669"/>
    <property type="project" value="UniProtKB-KW"/>
</dbReference>
<reference evidence="5 6" key="1">
    <citation type="submission" date="2017-07" db="EMBL/GenBank/DDBJ databases">
        <title>Leptospira spp. isolated from tropical soils.</title>
        <authorList>
            <person name="Thibeaux R."/>
            <person name="Iraola G."/>
            <person name="Ferres I."/>
            <person name="Bierque E."/>
            <person name="Girault D."/>
            <person name="Soupe-Gilbert M.-E."/>
            <person name="Picardeau M."/>
            <person name="Goarant C."/>
        </authorList>
    </citation>
    <scope>NUCLEOTIDE SEQUENCE [LARGE SCALE GENOMIC DNA]</scope>
    <source>
        <strain evidence="4 6">FH1-B-B1</strain>
        <strain evidence="3 5">FH1-B-C1</strain>
    </source>
</reference>
<gene>
    <name evidence="3" type="ORF">CH360_06305</name>
    <name evidence="4" type="ORF">CH373_12665</name>
</gene>
<keyword evidence="4" id="KW-0489">Methyltransferase</keyword>
<evidence type="ECO:0000313" key="6">
    <source>
        <dbReference type="Proteomes" id="UP000231990"/>
    </source>
</evidence>
<accession>A0A2M9ZLN5</accession>
<dbReference type="InterPro" id="IPR041698">
    <property type="entry name" value="Methyltransf_25"/>
</dbReference>
<dbReference type="Proteomes" id="UP000231962">
    <property type="component" value="Unassembled WGS sequence"/>
</dbReference>
<feature type="domain" description="Methyltransferase" evidence="2">
    <location>
        <begin position="37"/>
        <end position="131"/>
    </location>
</feature>
<comment type="caution">
    <text evidence="4">The sequence shown here is derived from an EMBL/GenBank/DDBJ whole genome shotgun (WGS) entry which is preliminary data.</text>
</comment>
<evidence type="ECO:0000313" key="3">
    <source>
        <dbReference type="EMBL" id="PJZ70214.1"/>
    </source>
</evidence>